<dbReference type="AlphaFoldDB" id="A0AAN6RGM7"/>
<reference evidence="2 3" key="1">
    <citation type="submission" date="2021-02" db="EMBL/GenBank/DDBJ databases">
        <title>Genome assembly of Pseudopithomyces chartarum.</title>
        <authorList>
            <person name="Jauregui R."/>
            <person name="Singh J."/>
            <person name="Voisey C."/>
        </authorList>
    </citation>
    <scope>NUCLEOTIDE SEQUENCE [LARGE SCALE GENOMIC DNA]</scope>
    <source>
        <strain evidence="2 3">AGR01</strain>
    </source>
</reference>
<dbReference type="SUPFAM" id="SSF54695">
    <property type="entry name" value="POZ domain"/>
    <property type="match status" value="1"/>
</dbReference>
<evidence type="ECO:0000259" key="1">
    <source>
        <dbReference type="PROSITE" id="PS50097"/>
    </source>
</evidence>
<feature type="domain" description="BTB" evidence="1">
    <location>
        <begin position="1"/>
        <end position="70"/>
    </location>
</feature>
<sequence>MIRIIVGPEEQRFSIHEALLTARSTFFKNIMTRDCVEAESKTVKLPDEVDPETFALYEQLVYTGMIPGKRFDTEMYAEEPARNREPHEFCAKEYENLCGLYILCERIEDPEGKTAALTALVTKLNDEHVDENRNRIGCFPGKKAINIMYEGTTEYNLGRDVLVDAYAEFAKDVPREMPAAKEVPVEFFRDLAISMISDGSQPKLDRLDIGLYTA</sequence>
<gene>
    <name evidence="2" type="ORF">GRF29_103g1347474</name>
</gene>
<dbReference type="EMBL" id="WVTA01000009">
    <property type="protein sequence ID" value="KAK3207544.1"/>
    <property type="molecule type" value="Genomic_DNA"/>
</dbReference>
<dbReference type="CDD" id="cd18186">
    <property type="entry name" value="BTB_POZ_ZBTB_KLHL-like"/>
    <property type="match status" value="1"/>
</dbReference>
<comment type="caution">
    <text evidence="2">The sequence shown here is derived from an EMBL/GenBank/DDBJ whole genome shotgun (WGS) entry which is preliminary data.</text>
</comment>
<evidence type="ECO:0000313" key="2">
    <source>
        <dbReference type="EMBL" id="KAK3207544.1"/>
    </source>
</evidence>
<organism evidence="2 3">
    <name type="scientific">Pseudopithomyces chartarum</name>
    <dbReference type="NCBI Taxonomy" id="1892770"/>
    <lineage>
        <taxon>Eukaryota</taxon>
        <taxon>Fungi</taxon>
        <taxon>Dikarya</taxon>
        <taxon>Ascomycota</taxon>
        <taxon>Pezizomycotina</taxon>
        <taxon>Dothideomycetes</taxon>
        <taxon>Pleosporomycetidae</taxon>
        <taxon>Pleosporales</taxon>
        <taxon>Massarineae</taxon>
        <taxon>Didymosphaeriaceae</taxon>
        <taxon>Pseudopithomyces</taxon>
    </lineage>
</organism>
<dbReference type="Gene3D" id="3.30.710.10">
    <property type="entry name" value="Potassium Channel Kv1.1, Chain A"/>
    <property type="match status" value="1"/>
</dbReference>
<dbReference type="PROSITE" id="PS50097">
    <property type="entry name" value="BTB"/>
    <property type="match status" value="1"/>
</dbReference>
<dbReference type="Proteomes" id="UP001280581">
    <property type="component" value="Unassembled WGS sequence"/>
</dbReference>
<dbReference type="InterPro" id="IPR011333">
    <property type="entry name" value="SKP1/BTB/POZ_sf"/>
</dbReference>
<accession>A0AAN6RGM7</accession>
<dbReference type="PANTHER" id="PTHR47843">
    <property type="entry name" value="BTB DOMAIN-CONTAINING PROTEIN-RELATED"/>
    <property type="match status" value="1"/>
</dbReference>
<proteinExistence type="predicted"/>
<keyword evidence="3" id="KW-1185">Reference proteome</keyword>
<dbReference type="PANTHER" id="PTHR47843:SF2">
    <property type="entry name" value="BTB DOMAIN-CONTAINING PROTEIN"/>
    <property type="match status" value="1"/>
</dbReference>
<dbReference type="InterPro" id="IPR000210">
    <property type="entry name" value="BTB/POZ_dom"/>
</dbReference>
<dbReference type="Pfam" id="PF00651">
    <property type="entry name" value="BTB"/>
    <property type="match status" value="1"/>
</dbReference>
<name>A0AAN6RGM7_9PLEO</name>
<evidence type="ECO:0000313" key="3">
    <source>
        <dbReference type="Proteomes" id="UP001280581"/>
    </source>
</evidence>
<protein>
    <recommendedName>
        <fullName evidence="1">BTB domain-containing protein</fullName>
    </recommendedName>
</protein>